<dbReference type="AlphaFoldDB" id="A0A8H4VWV4"/>
<comment type="caution">
    <text evidence="1">The sequence shown here is derived from an EMBL/GenBank/DDBJ whole genome shotgun (WGS) entry which is preliminary data.</text>
</comment>
<gene>
    <name evidence="1" type="ORF">G7Y89_g12593</name>
</gene>
<evidence type="ECO:0000313" key="1">
    <source>
        <dbReference type="EMBL" id="KAF4625571.1"/>
    </source>
</evidence>
<dbReference type="OrthoDB" id="5402897at2759"/>
<reference evidence="1 2" key="1">
    <citation type="submission" date="2020-03" db="EMBL/GenBank/DDBJ databases">
        <title>Draft Genome Sequence of Cudoniella acicularis.</title>
        <authorList>
            <person name="Buettner E."/>
            <person name="Kellner H."/>
        </authorList>
    </citation>
    <scope>NUCLEOTIDE SEQUENCE [LARGE SCALE GENOMIC DNA]</scope>
    <source>
        <strain evidence="1 2">DSM 108380</strain>
    </source>
</reference>
<dbReference type="Proteomes" id="UP000566819">
    <property type="component" value="Unassembled WGS sequence"/>
</dbReference>
<organism evidence="1 2">
    <name type="scientific">Cudoniella acicularis</name>
    <dbReference type="NCBI Taxonomy" id="354080"/>
    <lineage>
        <taxon>Eukaryota</taxon>
        <taxon>Fungi</taxon>
        <taxon>Dikarya</taxon>
        <taxon>Ascomycota</taxon>
        <taxon>Pezizomycotina</taxon>
        <taxon>Leotiomycetes</taxon>
        <taxon>Helotiales</taxon>
        <taxon>Tricladiaceae</taxon>
        <taxon>Cudoniella</taxon>
    </lineage>
</organism>
<accession>A0A8H4VWV4</accession>
<proteinExistence type="predicted"/>
<keyword evidence="2" id="KW-1185">Reference proteome</keyword>
<name>A0A8H4VWV4_9HELO</name>
<evidence type="ECO:0000313" key="2">
    <source>
        <dbReference type="Proteomes" id="UP000566819"/>
    </source>
</evidence>
<dbReference type="EMBL" id="JAAMPI010001344">
    <property type="protein sequence ID" value="KAF4625571.1"/>
    <property type="molecule type" value="Genomic_DNA"/>
</dbReference>
<sequence>MISSIQGFYTIKKKELTFIAEIPLKHNFGNQICPGSIGLKTLSLSSAAGLLHLRNFLKTFEQTFSLTNLITVVASDQGYLNRIALDIHVIGGLISTATAIAPSEVKKEQVAPSTPINLNEVFPLTPITINALYKSFLELKDTRIIDNNII</sequence>
<protein>
    <submittedName>
        <fullName evidence="1">Uncharacterized protein</fullName>
    </submittedName>
</protein>